<comment type="caution">
    <text evidence="1">The sequence shown here is derived from an EMBL/GenBank/DDBJ whole genome shotgun (WGS) entry which is preliminary data.</text>
</comment>
<protein>
    <submittedName>
        <fullName evidence="1">Uncharacterized protein</fullName>
    </submittedName>
</protein>
<dbReference type="EMBL" id="CM037022">
    <property type="protein sequence ID" value="KAH7667844.1"/>
    <property type="molecule type" value="Genomic_DNA"/>
</dbReference>
<sequence>MAAAQENGWPLGLVQPVNVIMGLEPIRNLDFSDSLSSGNSSVTSSNSETESSISFFNDRSITLGSLIGFTSIVKTESLSLGYFLEVERRANNSSSLEKKPSSSSCLLCLCYSV</sequence>
<keyword evidence="2" id="KW-1185">Reference proteome</keyword>
<reference evidence="2" key="1">
    <citation type="journal article" date="2022" name="Nat. Commun.">
        <title>Chromosome evolution and the genetic basis of agronomically important traits in greater yam.</title>
        <authorList>
            <person name="Bredeson J.V."/>
            <person name="Lyons J.B."/>
            <person name="Oniyinde I.O."/>
            <person name="Okereke N.R."/>
            <person name="Kolade O."/>
            <person name="Nnabue I."/>
            <person name="Nwadili C.O."/>
            <person name="Hribova E."/>
            <person name="Parker M."/>
            <person name="Nwogha J."/>
            <person name="Shu S."/>
            <person name="Carlson J."/>
            <person name="Kariba R."/>
            <person name="Muthemba S."/>
            <person name="Knop K."/>
            <person name="Barton G.J."/>
            <person name="Sherwood A.V."/>
            <person name="Lopez-Montes A."/>
            <person name="Asiedu R."/>
            <person name="Jamnadass R."/>
            <person name="Muchugi A."/>
            <person name="Goodstein D."/>
            <person name="Egesi C.N."/>
            <person name="Featherston J."/>
            <person name="Asfaw A."/>
            <person name="Simpson G.G."/>
            <person name="Dolezel J."/>
            <person name="Hendre P.S."/>
            <person name="Van Deynze A."/>
            <person name="Kumar P.L."/>
            <person name="Obidiegwu J.E."/>
            <person name="Bhattacharjee R."/>
            <person name="Rokhsar D.S."/>
        </authorList>
    </citation>
    <scope>NUCLEOTIDE SEQUENCE [LARGE SCALE GENOMIC DNA]</scope>
    <source>
        <strain evidence="2">cv. TDa95/00328</strain>
    </source>
</reference>
<evidence type="ECO:0000313" key="1">
    <source>
        <dbReference type="EMBL" id="KAH7667844.1"/>
    </source>
</evidence>
<proteinExistence type="predicted"/>
<organism evidence="1 2">
    <name type="scientific">Dioscorea alata</name>
    <name type="common">Purple yam</name>
    <dbReference type="NCBI Taxonomy" id="55571"/>
    <lineage>
        <taxon>Eukaryota</taxon>
        <taxon>Viridiplantae</taxon>
        <taxon>Streptophyta</taxon>
        <taxon>Embryophyta</taxon>
        <taxon>Tracheophyta</taxon>
        <taxon>Spermatophyta</taxon>
        <taxon>Magnoliopsida</taxon>
        <taxon>Liliopsida</taxon>
        <taxon>Dioscoreales</taxon>
        <taxon>Dioscoreaceae</taxon>
        <taxon>Dioscorea</taxon>
    </lineage>
</organism>
<evidence type="ECO:0000313" key="2">
    <source>
        <dbReference type="Proteomes" id="UP000827976"/>
    </source>
</evidence>
<name>A0ACB7V3M2_DIOAL</name>
<gene>
    <name evidence="1" type="ORF">IHE45_12G087600</name>
</gene>
<accession>A0ACB7V3M2</accession>
<dbReference type="Proteomes" id="UP000827976">
    <property type="component" value="Chromosome 12"/>
</dbReference>